<dbReference type="AlphaFoldDB" id="B8CY54"/>
<dbReference type="Proteomes" id="UP000000719">
    <property type="component" value="Chromosome"/>
</dbReference>
<keyword evidence="5" id="KW-1185">Reference proteome</keyword>
<gene>
    <name evidence="4" type="ordered locus">Hore_14740</name>
</gene>
<dbReference type="EC" id="3.2.1.10" evidence="4"/>
<protein>
    <submittedName>
        <fullName evidence="4">Alpha amylase</fullName>
        <ecNumber evidence="4">3.2.1.10</ecNumber>
    </submittedName>
</protein>
<dbReference type="Gene3D" id="3.20.20.80">
    <property type="entry name" value="Glycosidases"/>
    <property type="match status" value="1"/>
</dbReference>
<dbReference type="eggNOG" id="COG0366">
    <property type="taxonomic scope" value="Bacteria"/>
</dbReference>
<sequence>MKLKRLSFFMFVTLLVFISVFPVYANDFEKHGTYYEIFVRSFYDSDGDGIGDLKGIIEKLDYLNDGDPETIADLGVNGIWLMPIFKSPSYHGYDVTDYYKINPDYGTLEDFHKLVEAAHQRGIKVIIDLPINHTSERHPWFLKASRDKNSEYRDYYVWAGPDTDTKETKLDGGRVWHHSPTGMYYGYFWSGMPDLNYNNPEVQEKVIEIAKYWLKQGVDGFRLDGAMHIFPPAQYDKNFTWWEKFRQEIEEVKPVYLVGEVWDISETVAPYFKYGFDSTFNFKLAEAVIATAKAGFPFGFNKKAKHIYGVYDREVGFGNYIDAPFLTNHDQNRILDQLGQDRNKARVAASIYLTLPGNPFIYYGEEIGMRGQGPHEVIREPFQWYNGSGEGETYWEPAMYNDGFTSVEQEEKNLDSLLNHYRRLIHFRNENPVFYTGKIEIINGGLNVVAFRRYNDKRDLYVYHNLVNRPVKIKVASGNWTLLFNSGDKEITPVEDNNKLMYTIPAYTTIVLEKE</sequence>
<dbReference type="SUPFAM" id="SSF51011">
    <property type="entry name" value="Glycosyl hydrolase domain"/>
    <property type="match status" value="1"/>
</dbReference>
<evidence type="ECO:0000256" key="1">
    <source>
        <dbReference type="ARBA" id="ARBA00008061"/>
    </source>
</evidence>
<comment type="similarity">
    <text evidence="1">Belongs to the glycosyl hydrolase 13 family.</text>
</comment>
<dbReference type="STRING" id="373903.Hore_14740"/>
<dbReference type="CDD" id="cd11316">
    <property type="entry name" value="AmyAc_bac2_AmyA"/>
    <property type="match status" value="1"/>
</dbReference>
<evidence type="ECO:0000313" key="5">
    <source>
        <dbReference type="Proteomes" id="UP000000719"/>
    </source>
</evidence>
<dbReference type="EMBL" id="CP001098">
    <property type="protein sequence ID" value="ACL70223.1"/>
    <property type="molecule type" value="Genomic_DNA"/>
</dbReference>
<dbReference type="HOGENOM" id="CLU_006462_2_4_9"/>
<dbReference type="InterPro" id="IPR006047">
    <property type="entry name" value="GH13_cat_dom"/>
</dbReference>
<dbReference type="RefSeq" id="WP_012636406.1">
    <property type="nucleotide sequence ID" value="NC_011899.1"/>
</dbReference>
<dbReference type="GO" id="GO:0009313">
    <property type="term" value="P:oligosaccharide catabolic process"/>
    <property type="evidence" value="ECO:0007669"/>
    <property type="project" value="TreeGrafter"/>
</dbReference>
<dbReference type="SMART" id="SM00642">
    <property type="entry name" value="Aamy"/>
    <property type="match status" value="1"/>
</dbReference>
<dbReference type="PANTHER" id="PTHR10357:SF179">
    <property type="entry name" value="NEUTRAL AND BASIC AMINO ACID TRANSPORT PROTEIN RBAT"/>
    <property type="match status" value="1"/>
</dbReference>
<dbReference type="KEGG" id="hor:Hore_14740"/>
<evidence type="ECO:0000259" key="3">
    <source>
        <dbReference type="SMART" id="SM00642"/>
    </source>
</evidence>
<dbReference type="InterPro" id="IPR013780">
    <property type="entry name" value="Glyco_hydro_b"/>
</dbReference>
<feature type="chain" id="PRO_5002870485" evidence="2">
    <location>
        <begin position="26"/>
        <end position="515"/>
    </location>
</feature>
<name>B8CY54_HALOH</name>
<dbReference type="GO" id="GO:0004574">
    <property type="term" value="F:oligo-1,6-glucosidase activity"/>
    <property type="evidence" value="ECO:0007669"/>
    <property type="project" value="UniProtKB-EC"/>
</dbReference>
<proteinExistence type="inferred from homology"/>
<dbReference type="Gene3D" id="2.60.40.1180">
    <property type="entry name" value="Golgi alpha-mannosidase II"/>
    <property type="match status" value="1"/>
</dbReference>
<keyword evidence="4" id="KW-0378">Hydrolase</keyword>
<dbReference type="InterPro" id="IPR045857">
    <property type="entry name" value="O16G_dom_2"/>
</dbReference>
<dbReference type="OrthoDB" id="9805159at2"/>
<keyword evidence="4" id="KW-0326">Glycosidase</keyword>
<dbReference type="InterPro" id="IPR017853">
    <property type="entry name" value="GH"/>
</dbReference>
<dbReference type="PANTHER" id="PTHR10357">
    <property type="entry name" value="ALPHA-AMYLASE FAMILY MEMBER"/>
    <property type="match status" value="1"/>
</dbReference>
<evidence type="ECO:0000313" key="4">
    <source>
        <dbReference type="EMBL" id="ACL70223.1"/>
    </source>
</evidence>
<keyword evidence="2" id="KW-0732">Signal</keyword>
<feature type="domain" description="Glycosyl hydrolase family 13 catalytic" evidence="3">
    <location>
        <begin position="36"/>
        <end position="428"/>
    </location>
</feature>
<dbReference type="Gene3D" id="3.90.400.10">
    <property type="entry name" value="Oligo-1,6-glucosidase, Domain 2"/>
    <property type="match status" value="1"/>
</dbReference>
<reference evidence="4 5" key="1">
    <citation type="journal article" date="2009" name="PLoS ONE">
        <title>Genome analysis of the anaerobic thermohalophilic bacterium Halothermothrix orenii.</title>
        <authorList>
            <person name="Mavromatis K."/>
            <person name="Ivanova N."/>
            <person name="Anderson I."/>
            <person name="Lykidis A."/>
            <person name="Hooper S.D."/>
            <person name="Sun H."/>
            <person name="Kunin V."/>
            <person name="Lapidus A."/>
            <person name="Hugenholtz P."/>
            <person name="Patel B."/>
            <person name="Kyrpides N.C."/>
        </authorList>
    </citation>
    <scope>NUCLEOTIDE SEQUENCE [LARGE SCALE GENOMIC DNA]</scope>
    <source>
        <strain evidence="5">H 168 / OCM 544 / DSM 9562</strain>
    </source>
</reference>
<dbReference type="CAZy" id="GH13">
    <property type="family name" value="Glycoside Hydrolase Family 13"/>
</dbReference>
<organism evidence="4 5">
    <name type="scientific">Halothermothrix orenii (strain H 168 / OCM 544 / DSM 9562)</name>
    <dbReference type="NCBI Taxonomy" id="373903"/>
    <lineage>
        <taxon>Bacteria</taxon>
        <taxon>Bacillati</taxon>
        <taxon>Bacillota</taxon>
        <taxon>Clostridia</taxon>
        <taxon>Halanaerobiales</taxon>
        <taxon>Halothermotrichaceae</taxon>
        <taxon>Halothermothrix</taxon>
    </lineage>
</organism>
<dbReference type="SUPFAM" id="SSF51445">
    <property type="entry name" value="(Trans)glycosidases"/>
    <property type="match status" value="1"/>
</dbReference>
<dbReference type="Pfam" id="PF00128">
    <property type="entry name" value="Alpha-amylase"/>
    <property type="match status" value="1"/>
</dbReference>
<evidence type="ECO:0000256" key="2">
    <source>
        <dbReference type="SAM" id="SignalP"/>
    </source>
</evidence>
<dbReference type="GO" id="GO:0004556">
    <property type="term" value="F:alpha-amylase activity"/>
    <property type="evidence" value="ECO:0007669"/>
    <property type="project" value="TreeGrafter"/>
</dbReference>
<feature type="signal peptide" evidence="2">
    <location>
        <begin position="1"/>
        <end position="25"/>
    </location>
</feature>
<accession>B8CY54</accession>